<feature type="compositionally biased region" description="Acidic residues" evidence="12">
    <location>
        <begin position="296"/>
        <end position="307"/>
    </location>
</feature>
<evidence type="ECO:0000256" key="11">
    <source>
        <dbReference type="ARBA" id="ARBA00041557"/>
    </source>
</evidence>
<dbReference type="GO" id="GO:0045503">
    <property type="term" value="F:dynein light chain binding"/>
    <property type="evidence" value="ECO:0007669"/>
    <property type="project" value="TreeGrafter"/>
</dbReference>
<dbReference type="AlphaFoldDB" id="A0A8J1Y9X9"/>
<feature type="compositionally biased region" description="Basic and acidic residues" evidence="12">
    <location>
        <begin position="826"/>
        <end position="836"/>
    </location>
</feature>
<dbReference type="GO" id="GO:0045504">
    <property type="term" value="F:dynein heavy chain binding"/>
    <property type="evidence" value="ECO:0007669"/>
    <property type="project" value="TreeGrafter"/>
</dbReference>
<feature type="compositionally biased region" description="Basic and acidic residues" evidence="12">
    <location>
        <begin position="308"/>
        <end position="322"/>
    </location>
</feature>
<dbReference type="Gene3D" id="2.130.10.10">
    <property type="entry name" value="YVTN repeat-like/Quinoprotein amine dehydrogenase"/>
    <property type="match status" value="2"/>
</dbReference>
<dbReference type="InterPro" id="IPR036322">
    <property type="entry name" value="WD40_repeat_dom_sf"/>
</dbReference>
<dbReference type="OrthoDB" id="10259804at2759"/>
<protein>
    <recommendedName>
        <fullName evidence="10">Dynein axonemal intermediate chain 4</fullName>
    </recommendedName>
    <alternativeName>
        <fullName evidence="11">WD repeat-containing protein 78</fullName>
    </alternativeName>
</protein>
<keyword evidence="14" id="KW-1185">Reference proteome</keyword>
<dbReference type="PROSITE" id="PS50294">
    <property type="entry name" value="WD_REPEATS_REGION"/>
    <property type="match status" value="1"/>
</dbReference>
<evidence type="ECO:0000256" key="12">
    <source>
        <dbReference type="SAM" id="MobiDB-lite"/>
    </source>
</evidence>
<dbReference type="Proteomes" id="UP000749559">
    <property type="component" value="Unassembled WGS sequence"/>
</dbReference>
<keyword evidence="4" id="KW-0677">Repeat</keyword>
<evidence type="ECO:0000256" key="3">
    <source>
        <dbReference type="ARBA" id="ARBA00022574"/>
    </source>
</evidence>
<evidence type="ECO:0000256" key="7">
    <source>
        <dbReference type="ARBA" id="ARBA00023212"/>
    </source>
</evidence>
<dbReference type="PANTHER" id="PTHR12442">
    <property type="entry name" value="DYNEIN INTERMEDIATE CHAIN"/>
    <property type="match status" value="1"/>
</dbReference>
<evidence type="ECO:0000256" key="8">
    <source>
        <dbReference type="ARBA" id="ARBA00023273"/>
    </source>
</evidence>
<dbReference type="FunFam" id="2.130.10.10:FF:001248">
    <property type="entry name" value="WD repeat domain 78"/>
    <property type="match status" value="1"/>
</dbReference>
<feature type="compositionally biased region" description="Polar residues" evidence="12">
    <location>
        <begin position="16"/>
        <end position="32"/>
    </location>
</feature>
<dbReference type="GO" id="GO:0005858">
    <property type="term" value="C:axonemal dynein complex"/>
    <property type="evidence" value="ECO:0007669"/>
    <property type="project" value="TreeGrafter"/>
</dbReference>
<keyword evidence="3" id="KW-0853">WD repeat</keyword>
<dbReference type="EMBL" id="CAIIXF020000001">
    <property type="protein sequence ID" value="CAH1772343.1"/>
    <property type="molecule type" value="Genomic_DNA"/>
</dbReference>
<evidence type="ECO:0000256" key="6">
    <source>
        <dbReference type="ARBA" id="ARBA00023069"/>
    </source>
</evidence>
<organism evidence="13 14">
    <name type="scientific">Owenia fusiformis</name>
    <name type="common">Polychaete worm</name>
    <dbReference type="NCBI Taxonomy" id="6347"/>
    <lineage>
        <taxon>Eukaryota</taxon>
        <taxon>Metazoa</taxon>
        <taxon>Spiralia</taxon>
        <taxon>Lophotrochozoa</taxon>
        <taxon>Annelida</taxon>
        <taxon>Polychaeta</taxon>
        <taxon>Sedentaria</taxon>
        <taxon>Canalipalpata</taxon>
        <taxon>Sabellida</taxon>
        <taxon>Oweniida</taxon>
        <taxon>Oweniidae</taxon>
        <taxon>Owenia</taxon>
    </lineage>
</organism>
<keyword evidence="2" id="KW-0963">Cytoplasm</keyword>
<dbReference type="GO" id="GO:0120293">
    <property type="term" value="C:dynein axonemal particle"/>
    <property type="evidence" value="ECO:0007669"/>
    <property type="project" value="UniProtKB-SubCell"/>
</dbReference>
<gene>
    <name evidence="13" type="ORF">OFUS_LOCUS118</name>
</gene>
<accession>A0A8J1Y9X9</accession>
<feature type="region of interest" description="Disordered" evidence="12">
    <location>
        <begin position="290"/>
        <end position="336"/>
    </location>
</feature>
<keyword evidence="5" id="KW-0282">Flagellum</keyword>
<comment type="caution">
    <text evidence="13">The sequence shown here is derived from an EMBL/GenBank/DDBJ whole genome shotgun (WGS) entry which is preliminary data.</text>
</comment>
<evidence type="ECO:0000313" key="14">
    <source>
        <dbReference type="Proteomes" id="UP000749559"/>
    </source>
</evidence>
<feature type="region of interest" description="Disordered" evidence="12">
    <location>
        <begin position="816"/>
        <end position="836"/>
    </location>
</feature>
<feature type="compositionally biased region" description="Polar residues" evidence="12">
    <location>
        <begin position="323"/>
        <end position="336"/>
    </location>
</feature>
<feature type="compositionally biased region" description="Polar residues" evidence="12">
    <location>
        <begin position="41"/>
        <end position="55"/>
    </location>
</feature>
<evidence type="ECO:0000313" key="13">
    <source>
        <dbReference type="EMBL" id="CAH1772343.1"/>
    </source>
</evidence>
<proteinExistence type="predicted"/>
<evidence type="ECO:0000256" key="10">
    <source>
        <dbReference type="ARBA" id="ARBA00040002"/>
    </source>
</evidence>
<keyword evidence="7" id="KW-0206">Cytoskeleton</keyword>
<keyword evidence="6" id="KW-0969">Cilium</keyword>
<evidence type="ECO:0000256" key="9">
    <source>
        <dbReference type="ARBA" id="ARBA00024190"/>
    </source>
</evidence>
<dbReference type="InterPro" id="IPR001680">
    <property type="entry name" value="WD40_rpt"/>
</dbReference>
<feature type="region of interest" description="Disordered" evidence="12">
    <location>
        <begin position="1"/>
        <end position="72"/>
    </location>
</feature>
<evidence type="ECO:0000256" key="2">
    <source>
        <dbReference type="ARBA" id="ARBA00022490"/>
    </source>
</evidence>
<evidence type="ECO:0000256" key="5">
    <source>
        <dbReference type="ARBA" id="ARBA00022846"/>
    </source>
</evidence>
<dbReference type="PANTHER" id="PTHR12442:SF12">
    <property type="entry name" value="DYNEIN AXONEMAL INTERMEDIATE CHAIN 4"/>
    <property type="match status" value="1"/>
</dbReference>
<sequence length="836" mass="91564">MSQHRKSLYPGGQGVGASTASRKSNQVVSVASKSRVGGGRQTTIAGSRTTVLSSGSRRKIGGSEDKASVSRAPVQVIDETGADVTPLPLLHTDPNSVRQKQSNLLGDGSIGTPTDLMSQASIYQTGTVSASTFGGGPFTRSVFSQSQSGASESVVDDIAEPAAEMPSAFAQITHVREDVKEELTESDLEKMVDIKLTETDTIWMLDMPGVCVPADSDEAVTVKEQNELYKELCKTRVGNDRYVERGVTTFNEPPKLKVVQTTRINHNDIGIMATTWDMYDTYKLAEELEKAKEKEAEDEENEEEGEPKEEKTDEEKKDDSASQKEGTGITKQGTQISIMKSGLESQGTMMSTASSIFGSKESGVSAVSDVQSTGKDDILKSDSLRKDLFVMERVVNNNTYQPKQACYRGFDIIPDIDKVTKEDTMLGALEEMGPNLDRLWSFSCPLTKGRNVSCMSWNRANPDLVAIGYSQFEFTNQKGGLICCWSLKNPEYPERIYTCSSGVTAMDFSTAHANLLAVGLYDGTVAVYNVRNTINAPILDSLDLKIDPQSESSGKHTGPVWQLSWIEKERGSGDERMEVLVSISTDGRVTQWYIRKGFECADLMRLKRVTPKQGAPAIAAGKAKEKKGDALIARQAGGMCFDFSAKDSNIYLAGTEEGHIHKCSCSYNEQYLESFFGHTGPVYKIQWSPFIPDVFLSCSADWSIRLWLQDRLQPVLNFFSSTKAVHDMCWSPRSSTVFACVNEGAVEVWDLSQSTLDPIIVNTANSGVKFSSVSFSRNSESILVGDSEGQVTAFQLRCMPKPPKHQADALHKIIKSSLASQMQGSKDTKDTPKEPK</sequence>
<dbReference type="Pfam" id="PF00400">
    <property type="entry name" value="WD40"/>
    <property type="match status" value="2"/>
</dbReference>
<dbReference type="GO" id="GO:0003341">
    <property type="term" value="P:cilium movement"/>
    <property type="evidence" value="ECO:0007669"/>
    <property type="project" value="TreeGrafter"/>
</dbReference>
<dbReference type="InterPro" id="IPR015943">
    <property type="entry name" value="WD40/YVTN_repeat-like_dom_sf"/>
</dbReference>
<comment type="subcellular location">
    <subcellularLocation>
        <location evidence="1">Cytoplasm</location>
        <location evidence="1">Cytoskeleton</location>
        <location evidence="1">Flagellum axoneme</location>
    </subcellularLocation>
    <subcellularLocation>
        <location evidence="9">Dynein axonemal particle</location>
    </subcellularLocation>
</comment>
<dbReference type="PROSITE" id="PS50082">
    <property type="entry name" value="WD_REPEATS_2"/>
    <property type="match status" value="1"/>
</dbReference>
<dbReference type="SUPFAM" id="SSF50978">
    <property type="entry name" value="WD40 repeat-like"/>
    <property type="match status" value="1"/>
</dbReference>
<keyword evidence="8" id="KW-0966">Cell projection</keyword>
<evidence type="ECO:0000256" key="1">
    <source>
        <dbReference type="ARBA" id="ARBA00004611"/>
    </source>
</evidence>
<dbReference type="SMART" id="SM00320">
    <property type="entry name" value="WD40"/>
    <property type="match status" value="5"/>
</dbReference>
<dbReference type="InterPro" id="IPR050687">
    <property type="entry name" value="Dynein_IC"/>
</dbReference>
<reference evidence="13" key="1">
    <citation type="submission" date="2022-03" db="EMBL/GenBank/DDBJ databases">
        <authorList>
            <person name="Martin C."/>
        </authorList>
    </citation>
    <scope>NUCLEOTIDE SEQUENCE</scope>
</reference>
<evidence type="ECO:0000256" key="4">
    <source>
        <dbReference type="ARBA" id="ARBA00022737"/>
    </source>
</evidence>
<name>A0A8J1Y9X9_OWEFU</name>